<dbReference type="EMBL" id="JAIWYP010000006">
    <property type="protein sequence ID" value="KAH3806082.1"/>
    <property type="molecule type" value="Genomic_DNA"/>
</dbReference>
<evidence type="ECO:0000256" key="1">
    <source>
        <dbReference type="SAM" id="MobiDB-lite"/>
    </source>
</evidence>
<reference evidence="2" key="1">
    <citation type="journal article" date="2019" name="bioRxiv">
        <title>The Genome of the Zebra Mussel, Dreissena polymorpha: A Resource for Invasive Species Research.</title>
        <authorList>
            <person name="McCartney M.A."/>
            <person name="Auch B."/>
            <person name="Kono T."/>
            <person name="Mallez S."/>
            <person name="Zhang Y."/>
            <person name="Obille A."/>
            <person name="Becker A."/>
            <person name="Abrahante J.E."/>
            <person name="Garbe J."/>
            <person name="Badalamenti J.P."/>
            <person name="Herman A."/>
            <person name="Mangelson H."/>
            <person name="Liachko I."/>
            <person name="Sullivan S."/>
            <person name="Sone E.D."/>
            <person name="Koren S."/>
            <person name="Silverstein K.A.T."/>
            <person name="Beckman K.B."/>
            <person name="Gohl D.M."/>
        </authorList>
    </citation>
    <scope>NUCLEOTIDE SEQUENCE</scope>
    <source>
        <strain evidence="2">Duluth1</strain>
        <tissue evidence="2">Whole animal</tissue>
    </source>
</reference>
<keyword evidence="3" id="KW-1185">Reference proteome</keyword>
<evidence type="ECO:0000313" key="2">
    <source>
        <dbReference type="EMBL" id="KAH3806082.1"/>
    </source>
</evidence>
<gene>
    <name evidence="2" type="ORF">DPMN_134396</name>
</gene>
<name>A0A9D4FX49_DREPO</name>
<accession>A0A9D4FX49</accession>
<comment type="caution">
    <text evidence="2">The sequence shown here is derived from an EMBL/GenBank/DDBJ whole genome shotgun (WGS) entry which is preliminary data.</text>
</comment>
<evidence type="ECO:0000313" key="3">
    <source>
        <dbReference type="Proteomes" id="UP000828390"/>
    </source>
</evidence>
<feature type="compositionally biased region" description="Basic residues" evidence="1">
    <location>
        <begin position="141"/>
        <end position="152"/>
    </location>
</feature>
<feature type="region of interest" description="Disordered" evidence="1">
    <location>
        <begin position="135"/>
        <end position="181"/>
    </location>
</feature>
<reference evidence="2" key="2">
    <citation type="submission" date="2020-11" db="EMBL/GenBank/DDBJ databases">
        <authorList>
            <person name="McCartney M.A."/>
            <person name="Auch B."/>
            <person name="Kono T."/>
            <person name="Mallez S."/>
            <person name="Becker A."/>
            <person name="Gohl D.M."/>
            <person name="Silverstein K.A.T."/>
            <person name="Koren S."/>
            <person name="Bechman K.B."/>
            <person name="Herman A."/>
            <person name="Abrahante J.E."/>
            <person name="Garbe J."/>
        </authorList>
    </citation>
    <scope>NUCLEOTIDE SEQUENCE</scope>
    <source>
        <strain evidence="2">Duluth1</strain>
        <tissue evidence="2">Whole animal</tissue>
    </source>
</reference>
<dbReference type="AlphaFoldDB" id="A0A9D4FX49"/>
<organism evidence="2 3">
    <name type="scientific">Dreissena polymorpha</name>
    <name type="common">Zebra mussel</name>
    <name type="synonym">Mytilus polymorpha</name>
    <dbReference type="NCBI Taxonomy" id="45954"/>
    <lineage>
        <taxon>Eukaryota</taxon>
        <taxon>Metazoa</taxon>
        <taxon>Spiralia</taxon>
        <taxon>Lophotrochozoa</taxon>
        <taxon>Mollusca</taxon>
        <taxon>Bivalvia</taxon>
        <taxon>Autobranchia</taxon>
        <taxon>Heteroconchia</taxon>
        <taxon>Euheterodonta</taxon>
        <taxon>Imparidentia</taxon>
        <taxon>Neoheterodontei</taxon>
        <taxon>Myida</taxon>
        <taxon>Dreissenoidea</taxon>
        <taxon>Dreissenidae</taxon>
        <taxon>Dreissena</taxon>
    </lineage>
</organism>
<dbReference type="PANTHER" id="PTHR34239:SF2">
    <property type="entry name" value="TRANSPOSABLE ELEMENT P TRANSPOSASE_THAP9 CONSERVED DOMAIN-CONTAINING PROTEIN"/>
    <property type="match status" value="1"/>
</dbReference>
<feature type="compositionally biased region" description="Basic residues" evidence="1">
    <location>
        <begin position="163"/>
        <end position="174"/>
    </location>
</feature>
<dbReference type="PANTHER" id="PTHR34239">
    <property type="entry name" value="APPLE DOMAIN-CONTAINING PROTEIN"/>
    <property type="match status" value="1"/>
</dbReference>
<dbReference type="Proteomes" id="UP000828390">
    <property type="component" value="Unassembled WGS sequence"/>
</dbReference>
<protein>
    <submittedName>
        <fullName evidence="2">Uncharacterized protein</fullName>
    </submittedName>
</protein>
<sequence length="181" mass="20736">MWRQLSHQSRAMDLTLQKAQQNYCAALVPTLQSMELIRIGNDSKLKELVGDIFKILSNAVTATSSLRQEKIKKELHPMYHAVCKNVPSATQLFGDTLDEDFKSFKQTTQPITKQRFLAKRPGFPARTPAARSQYMSANNKGKQKRGRPHFRAQNRNNNNNRYVHNRKTGIHKNTCKSCHTP</sequence>
<proteinExistence type="predicted"/>